<sequence>MDELTVGDIRPFLSMIANNPLLNDSEGLAAQLRSIITSIGVTITPELDASLSAIEANPILVSAGIEELRSAIDGLPDSMLLSEIDGFGTVDPGGSDITQDLNGNDIQTFELPFSGTTISIEDDGVTVTLPDGEPQKLVGLDRLEFTDGTLFLDVQDGAGLVKEAYEALLGNAQPDAEGFDFWLDLYEGGTIDTFALTNAFTQTEAFSEQYAAALNDADALVRSIYQNLFDREADDAGLNFWKEYLDANGISDSVDEALAYMMQSDEFAQLVGTTYADGVFV</sequence>
<dbReference type="Proteomes" id="UP001326567">
    <property type="component" value="Plasmid unnamed02"/>
</dbReference>
<dbReference type="InterPro" id="IPR038255">
    <property type="entry name" value="PBS_linker_sf"/>
</dbReference>
<organism evidence="2 3">
    <name type="scientific">Sulfitobacter faviae</name>
    <dbReference type="NCBI Taxonomy" id="1775881"/>
    <lineage>
        <taxon>Bacteria</taxon>
        <taxon>Pseudomonadati</taxon>
        <taxon>Pseudomonadota</taxon>
        <taxon>Alphaproteobacteria</taxon>
        <taxon>Rhodobacterales</taxon>
        <taxon>Roseobacteraceae</taxon>
        <taxon>Sulfitobacter</taxon>
    </lineage>
</organism>
<dbReference type="RefSeq" id="WP_322329991.1">
    <property type="nucleotide sequence ID" value="NZ_CP139727.1"/>
</dbReference>
<evidence type="ECO:0000313" key="3">
    <source>
        <dbReference type="Proteomes" id="UP001326567"/>
    </source>
</evidence>
<gene>
    <name evidence="2" type="ORF">T7987_17320</name>
</gene>
<keyword evidence="3" id="KW-1185">Reference proteome</keyword>
<dbReference type="InterPro" id="IPR025282">
    <property type="entry name" value="DUF4214"/>
</dbReference>
<keyword evidence="2" id="KW-0614">Plasmid</keyword>
<reference evidence="2 3" key="1">
    <citation type="submission" date="2023-11" db="EMBL/GenBank/DDBJ databases">
        <title>From the Deep-Sea to the Surface: Bacterial Genomes Isolated from the Moytirra Hydrothermal Vent Plume.</title>
        <authorList>
            <person name="Major S.R."/>
        </authorList>
    </citation>
    <scope>NUCLEOTIDE SEQUENCE [LARGE SCALE GENOMIC DNA]</scope>
    <source>
        <strain evidence="2 3">OXR-9</strain>
        <plasmid evidence="2 3">unnamed02</plasmid>
    </source>
</reference>
<name>A0ABZ0V4H1_9RHOB</name>
<evidence type="ECO:0000313" key="2">
    <source>
        <dbReference type="EMBL" id="WPZ23628.1"/>
    </source>
</evidence>
<geneLocation type="plasmid" evidence="2 3">
    <name>unnamed02</name>
</geneLocation>
<feature type="domain" description="DUF4214" evidence="1">
    <location>
        <begin position="198"/>
        <end position="270"/>
    </location>
</feature>
<proteinExistence type="predicted"/>
<accession>A0ABZ0V4H1</accession>
<dbReference type="EMBL" id="CP139727">
    <property type="protein sequence ID" value="WPZ23628.1"/>
    <property type="molecule type" value="Genomic_DNA"/>
</dbReference>
<evidence type="ECO:0000259" key="1">
    <source>
        <dbReference type="Pfam" id="PF13946"/>
    </source>
</evidence>
<dbReference type="Pfam" id="PF13946">
    <property type="entry name" value="DUF4214"/>
    <property type="match status" value="1"/>
</dbReference>
<protein>
    <submittedName>
        <fullName evidence="2">DUF4214 domain-containing protein</fullName>
    </submittedName>
</protein>
<dbReference type="Gene3D" id="1.10.3130.20">
    <property type="entry name" value="Phycobilisome linker domain"/>
    <property type="match status" value="1"/>
</dbReference>